<dbReference type="STRING" id="633194.SAMN05421759_104204"/>
<dbReference type="OrthoDB" id="9130422at2"/>
<evidence type="ECO:0008006" key="4">
    <source>
        <dbReference type="Google" id="ProtNLM"/>
    </source>
</evidence>
<dbReference type="InterPro" id="IPR032347">
    <property type="entry name" value="DUF4864"/>
</dbReference>
<dbReference type="AlphaFoldDB" id="A0A1N7MCT8"/>
<feature type="chain" id="PRO_5012862598" description="DUF4864 domain-containing protein" evidence="1">
    <location>
        <begin position="20"/>
        <end position="137"/>
    </location>
</feature>
<evidence type="ECO:0000313" key="2">
    <source>
        <dbReference type="EMBL" id="SIS83955.1"/>
    </source>
</evidence>
<accession>A0A1N7MCT8</accession>
<proteinExistence type="predicted"/>
<sequence>MKRLFAAFALLLWSLPVHAQDVVAPVPGIEATISSQMEAFLDRDVDAAFDYASPMIKGLFRNAQNFGAMVEQGYPMVWTPADVSFGDLRQENGALYQKVVVTDAGGRVHVLDYKMIETENGWRIDGVQVLRADAFAA</sequence>
<keyword evidence="1" id="KW-0732">Signal</keyword>
<reference evidence="3" key="1">
    <citation type="submission" date="2017-01" db="EMBL/GenBank/DDBJ databases">
        <authorList>
            <person name="Varghese N."/>
            <person name="Submissions S."/>
        </authorList>
    </citation>
    <scope>NUCLEOTIDE SEQUENCE [LARGE SCALE GENOMIC DNA]</scope>
    <source>
        <strain evidence="3">DSM 29430</strain>
    </source>
</reference>
<name>A0A1N7MCT8_9RHOB</name>
<dbReference type="Proteomes" id="UP000186684">
    <property type="component" value="Unassembled WGS sequence"/>
</dbReference>
<evidence type="ECO:0000256" key="1">
    <source>
        <dbReference type="SAM" id="SignalP"/>
    </source>
</evidence>
<keyword evidence="3" id="KW-1185">Reference proteome</keyword>
<protein>
    <recommendedName>
        <fullName evidence="4">DUF4864 domain-containing protein</fullName>
    </recommendedName>
</protein>
<organism evidence="2 3">
    <name type="scientific">Roseivivax lentus</name>
    <dbReference type="NCBI Taxonomy" id="633194"/>
    <lineage>
        <taxon>Bacteria</taxon>
        <taxon>Pseudomonadati</taxon>
        <taxon>Pseudomonadota</taxon>
        <taxon>Alphaproteobacteria</taxon>
        <taxon>Rhodobacterales</taxon>
        <taxon>Roseobacteraceae</taxon>
        <taxon>Roseivivax</taxon>
    </lineage>
</organism>
<dbReference type="RefSeq" id="WP_076447604.1">
    <property type="nucleotide sequence ID" value="NZ_FTOQ01000004.1"/>
</dbReference>
<dbReference type="Pfam" id="PF16156">
    <property type="entry name" value="DUF4864"/>
    <property type="match status" value="1"/>
</dbReference>
<evidence type="ECO:0000313" key="3">
    <source>
        <dbReference type="Proteomes" id="UP000186684"/>
    </source>
</evidence>
<gene>
    <name evidence="2" type="ORF">SAMN05421759_104204</name>
</gene>
<dbReference type="EMBL" id="FTOQ01000004">
    <property type="protein sequence ID" value="SIS83955.1"/>
    <property type="molecule type" value="Genomic_DNA"/>
</dbReference>
<feature type="signal peptide" evidence="1">
    <location>
        <begin position="1"/>
        <end position="19"/>
    </location>
</feature>